<dbReference type="Pfam" id="PF00595">
    <property type="entry name" value="PDZ"/>
    <property type="match status" value="1"/>
</dbReference>
<accession>A0A6J8A073</accession>
<sequence length="344" mass="39416">MTWVNTMEMVSHLNWKQDKKKIQMIPSSSSIGADLHCLEPERSIKSHPNDNTKRRTLFLKKINNSWGFTLQTYGIKHKKTNEIEIMTYVDYIEITGPAYMAGMRKGDVILSVNGESVDRNSHKELVRVIRGCGDSMRMVVMFEDCCKKVELHDRIFRLKEILAHKKLALKELEQQEKEIIDDYCQSKGITRFQRIRQSMISTVSNNSWDRYSLIQSPQLLETFPVPHVPSTSKSLFEGDYSSSTGEDMDDSYISYVDSDADSGMCICCPNTDEHIALKNLKDTDNKSNKSLKIAGTGKSKLNSGENKKLSIYVVIAFHLCILIMYISMKKMSLQNYNLFIDFVS</sequence>
<keyword evidence="4" id="KW-0472">Membrane</keyword>
<dbReference type="GO" id="GO:0005737">
    <property type="term" value="C:cytoplasm"/>
    <property type="evidence" value="ECO:0007669"/>
    <property type="project" value="UniProtKB-SubCell"/>
</dbReference>
<evidence type="ECO:0000313" key="7">
    <source>
        <dbReference type="Proteomes" id="UP000507470"/>
    </source>
</evidence>
<reference evidence="6 7" key="1">
    <citation type="submission" date="2020-06" db="EMBL/GenBank/DDBJ databases">
        <authorList>
            <person name="Li R."/>
            <person name="Bekaert M."/>
        </authorList>
    </citation>
    <scope>NUCLEOTIDE SEQUENCE [LARGE SCALE GENOMIC DNA]</scope>
    <source>
        <strain evidence="7">wild</strain>
    </source>
</reference>
<feature type="transmembrane region" description="Helical" evidence="4">
    <location>
        <begin position="309"/>
        <end position="328"/>
    </location>
</feature>
<dbReference type="PROSITE" id="PS50106">
    <property type="entry name" value="PDZ"/>
    <property type="match status" value="1"/>
</dbReference>
<organism evidence="6 7">
    <name type="scientific">Mytilus coruscus</name>
    <name type="common">Sea mussel</name>
    <dbReference type="NCBI Taxonomy" id="42192"/>
    <lineage>
        <taxon>Eukaryota</taxon>
        <taxon>Metazoa</taxon>
        <taxon>Spiralia</taxon>
        <taxon>Lophotrochozoa</taxon>
        <taxon>Mollusca</taxon>
        <taxon>Bivalvia</taxon>
        <taxon>Autobranchia</taxon>
        <taxon>Pteriomorphia</taxon>
        <taxon>Mytilida</taxon>
        <taxon>Mytiloidea</taxon>
        <taxon>Mytilidae</taxon>
        <taxon>Mytilinae</taxon>
        <taxon>Mytilus</taxon>
    </lineage>
</organism>
<proteinExistence type="predicted"/>
<evidence type="ECO:0000256" key="3">
    <source>
        <dbReference type="SAM" id="Coils"/>
    </source>
</evidence>
<feature type="coiled-coil region" evidence="3">
    <location>
        <begin position="155"/>
        <end position="182"/>
    </location>
</feature>
<keyword evidence="4" id="KW-1133">Transmembrane helix</keyword>
<dbReference type="AlphaFoldDB" id="A0A6J8A073"/>
<dbReference type="PANTHER" id="PTHR15963:SF5">
    <property type="entry name" value="SHORT SPINDLE 6, ISOFORM A"/>
    <property type="match status" value="1"/>
</dbReference>
<protein>
    <recommendedName>
        <fullName evidence="5">PDZ domain-containing protein</fullName>
    </recommendedName>
</protein>
<keyword evidence="2" id="KW-0963">Cytoplasm</keyword>
<evidence type="ECO:0000313" key="6">
    <source>
        <dbReference type="EMBL" id="CAC5358718.1"/>
    </source>
</evidence>
<keyword evidence="3" id="KW-0175">Coiled coil</keyword>
<evidence type="ECO:0000256" key="2">
    <source>
        <dbReference type="ARBA" id="ARBA00022490"/>
    </source>
</evidence>
<dbReference type="Gene3D" id="2.30.42.10">
    <property type="match status" value="1"/>
</dbReference>
<dbReference type="PANTHER" id="PTHR15963">
    <property type="entry name" value="GENERAL RECEPTOR FOR PHOSPHOINOSITIDES 1-ASSOCIATED SCAFFOLD PROTEIN-RELATED"/>
    <property type="match status" value="1"/>
</dbReference>
<dbReference type="OrthoDB" id="10041077at2759"/>
<dbReference type="InterPro" id="IPR036034">
    <property type="entry name" value="PDZ_sf"/>
</dbReference>
<evidence type="ECO:0000256" key="4">
    <source>
        <dbReference type="SAM" id="Phobius"/>
    </source>
</evidence>
<evidence type="ECO:0000259" key="5">
    <source>
        <dbReference type="PROSITE" id="PS50106"/>
    </source>
</evidence>
<name>A0A6J8A073_MYTCO</name>
<comment type="subcellular location">
    <subcellularLocation>
        <location evidence="1">Cytoplasm</location>
    </subcellularLocation>
</comment>
<evidence type="ECO:0000256" key="1">
    <source>
        <dbReference type="ARBA" id="ARBA00004496"/>
    </source>
</evidence>
<keyword evidence="4" id="KW-0812">Transmembrane</keyword>
<dbReference type="CDD" id="cd06713">
    <property type="entry name" value="PDZ_tamalin_CYTIP-like"/>
    <property type="match status" value="1"/>
</dbReference>
<dbReference type="EMBL" id="CACVKT020000393">
    <property type="protein sequence ID" value="CAC5358718.1"/>
    <property type="molecule type" value="Genomic_DNA"/>
</dbReference>
<dbReference type="SUPFAM" id="SSF50156">
    <property type="entry name" value="PDZ domain-like"/>
    <property type="match status" value="1"/>
</dbReference>
<keyword evidence="7" id="KW-1185">Reference proteome</keyword>
<gene>
    <name evidence="6" type="ORF">MCOR_1848</name>
</gene>
<dbReference type="Proteomes" id="UP000507470">
    <property type="component" value="Unassembled WGS sequence"/>
</dbReference>
<dbReference type="InterPro" id="IPR052122">
    <property type="entry name" value="Intracell_Traff_Signaling_Reg"/>
</dbReference>
<feature type="domain" description="PDZ" evidence="5">
    <location>
        <begin position="56"/>
        <end position="144"/>
    </location>
</feature>
<dbReference type="InterPro" id="IPR001478">
    <property type="entry name" value="PDZ"/>
</dbReference>
<dbReference type="SMART" id="SM00228">
    <property type="entry name" value="PDZ"/>
    <property type="match status" value="1"/>
</dbReference>